<dbReference type="Proteomes" id="UP001375539">
    <property type="component" value="Unassembled WGS sequence"/>
</dbReference>
<dbReference type="EMBL" id="JBBKAI010000002">
    <property type="protein sequence ID" value="MEJ8658656.1"/>
    <property type="molecule type" value="Genomic_DNA"/>
</dbReference>
<evidence type="ECO:0000313" key="1">
    <source>
        <dbReference type="EMBL" id="MEJ8658656.1"/>
    </source>
</evidence>
<proteinExistence type="predicted"/>
<evidence type="ECO:0000313" key="2">
    <source>
        <dbReference type="Proteomes" id="UP001375539"/>
    </source>
</evidence>
<protein>
    <submittedName>
        <fullName evidence="1">Cation:proton antiporter</fullName>
    </submittedName>
</protein>
<organism evidence="1 2">
    <name type="scientific">Streptomyces pratisoli</name>
    <dbReference type="NCBI Taxonomy" id="3139917"/>
    <lineage>
        <taxon>Bacteria</taxon>
        <taxon>Bacillati</taxon>
        <taxon>Actinomycetota</taxon>
        <taxon>Actinomycetes</taxon>
        <taxon>Kitasatosporales</taxon>
        <taxon>Streptomycetaceae</taxon>
        <taxon>Streptomyces</taxon>
    </lineage>
</organism>
<gene>
    <name evidence="1" type="ORF">WKI58_19385</name>
</gene>
<accession>A0ACC6QK52</accession>
<name>A0ACC6QK52_9ACTN</name>
<keyword evidence="2" id="KW-1185">Reference proteome</keyword>
<sequence>MMNDLPPRPAGTPAWRGIVYPLLISAVAVGVLVAVLGFGLGVPDPGGAGGAGGGPPSGGTHVSETVLRVVAALAAVAAVATAGGWLARKLGQPPVIGEIATGLLLGPSFLAGLLPGSVELFFPTAAKPLLGLLAQVGLILFMFAVGSEFDASQLRRSGRIVGAVSQGSMIIPFVLGVLSAALVYREFAAGGIGFVPFALFLGTAMSITAFPVLARIVQESGLARHPLGTMAMTCAAACDVIAWGALATAMAVASAGSIWGAGGTVLLAAGFAAVVLIAGRPLVRAADQWADRARVSSAARLLALLLLAFSLAWLTDLIGVHSIFGAFLAGTLVPHRKGSALTAVQTRLDSVNRRLLLPLFFVSVGMTVDLTQVTGHAGLLLAGAVAVVTAVVGKLAGTTVTARAAGLPWRLSLGLGVLLNARGVTEIVVLRAGLDAGLINQNAFTVLVVMAVLTTVMTGPALHLLKLSRRPGARSVHEGTAPASPAPADTASATPAKEMEPA</sequence>
<reference evidence="1" key="1">
    <citation type="submission" date="2024-03" db="EMBL/GenBank/DDBJ databases">
        <title>Novel Streptomyces species of biotechnological and ecological value are a feature of Machair soil.</title>
        <authorList>
            <person name="Prole J.R."/>
            <person name="Goodfellow M."/>
            <person name="Allenby N."/>
            <person name="Ward A.C."/>
        </authorList>
    </citation>
    <scope>NUCLEOTIDE SEQUENCE</scope>
    <source>
        <strain evidence="1">MS1.AVA.4</strain>
    </source>
</reference>
<comment type="caution">
    <text evidence="1">The sequence shown here is derived from an EMBL/GenBank/DDBJ whole genome shotgun (WGS) entry which is preliminary data.</text>
</comment>